<dbReference type="InterPro" id="IPR051048">
    <property type="entry name" value="Peptidase_S8/S53_subtilisin"/>
</dbReference>
<dbReference type="PANTHER" id="PTHR43399">
    <property type="entry name" value="SUBTILISIN-RELATED"/>
    <property type="match status" value="1"/>
</dbReference>
<sequence>MLIKINQNPLSNSHKNFKIRHATVKIIFLLFYFLFVENSASYSQNQVLSPNYSFIKSKVESSDSLKEGNYYLINIESIKKESNRFSNHFKIVKRLKNDSYIVFYESIDSKSVEFKPNYFSLFEVENIWKKSINITKNQNDYLAGDYWLRISNFKDWEKFESSESGINTIFLSKSFVKVELDNIQFKLLLNKGFITYIEKASRSPISEARVLDLNLNPNRINTIHAYYPELDGETEVVSIKEPFYNINDIDISGRYIKSERESEFSDSHALEMATIIAGNGNSFLTGLGVAPEVFHSSSSNEEVLPDPIDYFNSNNIQTQNHSYGTEIESFYGVSASLYDQHLFENPHIIHVFSIGNSGLDASDHGRYEGLTGFSNITGNFKQAKNILTIGAVDTSMNTIELNSNGPAFDGRIKPELVAYSMTGTSNSAALVSGVSVLLQQAYRDIFQENLTSSLAKALLINSADEIGNLGPEHKTGFGSLNAFEAIKQLNNEQFIQDEITGSIAKKFKIKAPDNVVNFKATLVWTDPPAEANDEFALINDLNFKIRDGSGEAHLPWVLSTTPNTNDLNASATRGKDHLNNIEQIYIERIGADSIEFIVSSEFALSSPQAFSIAYTWEFENDFNWTSPTFNDNIPYNGETASHIRWQSSYLSQKIGNLYYKLVSDDNWELIEENIVLSDENFRWEPEIVNDFAQLKMEIDNQSYLSDTFSISKPLRLNVGFNCSDSLSFYWDSILDVDYYSLFHLEGNKMKMLVNTQDTSITIHKSALGSSFLKVQAFKKGRALIQGGIIDYNLQGSNCFLESYFVESVQGEGIYHDLQLSSLTGVEKVRLEKRNEEGNEWTTITEFEANDFDIEYLENDPYNGFNLSRAILFFTNGERVVSETQTAYYVKSSDFIVYPNPINKEEDLKVFAKEAYPDAFISFYNFQGQEIISVAIPNDRNFLDLDILSEGIYFYKIFDKNGQFTSGKILIRD</sequence>
<comment type="caution">
    <text evidence="2">Lacks conserved residue(s) required for the propagation of feature annotation.</text>
</comment>
<keyword evidence="6" id="KW-1185">Reference proteome</keyword>
<dbReference type="Proteomes" id="UP001230496">
    <property type="component" value="Chromosome"/>
</dbReference>
<accession>A0AA51N9K1</accession>
<protein>
    <submittedName>
        <fullName evidence="5">S8 family peptidase</fullName>
        <ecNumber evidence="5">3.4.-.-</ecNumber>
    </submittedName>
</protein>
<dbReference type="Pfam" id="PF00082">
    <property type="entry name" value="Peptidase_S8"/>
    <property type="match status" value="1"/>
</dbReference>
<dbReference type="InterPro" id="IPR000209">
    <property type="entry name" value="Peptidase_S8/S53_dom"/>
</dbReference>
<dbReference type="InterPro" id="IPR026444">
    <property type="entry name" value="Secre_tail"/>
</dbReference>
<dbReference type="Gene3D" id="2.60.120.380">
    <property type="match status" value="1"/>
</dbReference>
<feature type="domain" description="Secretion system C-terminal sorting" evidence="4">
    <location>
        <begin position="896"/>
        <end position="970"/>
    </location>
</feature>
<dbReference type="NCBIfam" id="TIGR04183">
    <property type="entry name" value="Por_Secre_tail"/>
    <property type="match status" value="1"/>
</dbReference>
<dbReference type="PROSITE" id="PS51892">
    <property type="entry name" value="SUBTILASE"/>
    <property type="match status" value="1"/>
</dbReference>
<evidence type="ECO:0000259" key="3">
    <source>
        <dbReference type="Pfam" id="PF00082"/>
    </source>
</evidence>
<dbReference type="KEGG" id="msaa:QYS49_36680"/>
<keyword evidence="5" id="KW-0378">Hydrolase</keyword>
<organism evidence="5 6">
    <name type="scientific">Marivirga salinarum</name>
    <dbReference type="NCBI Taxonomy" id="3059078"/>
    <lineage>
        <taxon>Bacteria</taxon>
        <taxon>Pseudomonadati</taxon>
        <taxon>Bacteroidota</taxon>
        <taxon>Cytophagia</taxon>
        <taxon>Cytophagales</taxon>
        <taxon>Marivirgaceae</taxon>
        <taxon>Marivirga</taxon>
    </lineage>
</organism>
<evidence type="ECO:0000313" key="6">
    <source>
        <dbReference type="Proteomes" id="UP001230496"/>
    </source>
</evidence>
<dbReference type="GO" id="GO:0004252">
    <property type="term" value="F:serine-type endopeptidase activity"/>
    <property type="evidence" value="ECO:0007669"/>
    <property type="project" value="InterPro"/>
</dbReference>
<evidence type="ECO:0000313" key="5">
    <source>
        <dbReference type="EMBL" id="WMN10974.1"/>
    </source>
</evidence>
<dbReference type="SUPFAM" id="SSF49785">
    <property type="entry name" value="Galactose-binding domain-like"/>
    <property type="match status" value="1"/>
</dbReference>
<dbReference type="InterPro" id="IPR036852">
    <property type="entry name" value="Peptidase_S8/S53_dom_sf"/>
</dbReference>
<dbReference type="SUPFAM" id="SSF52743">
    <property type="entry name" value="Subtilisin-like"/>
    <property type="match status" value="1"/>
</dbReference>
<dbReference type="RefSeq" id="WP_308347625.1">
    <property type="nucleotide sequence ID" value="NZ_CP129971.1"/>
</dbReference>
<dbReference type="AlphaFoldDB" id="A0AA51N9K1"/>
<comment type="similarity">
    <text evidence="1 2">Belongs to the peptidase S8 family.</text>
</comment>
<feature type="domain" description="Peptidase S8/S53" evidence="3">
    <location>
        <begin position="255"/>
        <end position="478"/>
    </location>
</feature>
<dbReference type="EC" id="3.4.-.-" evidence="5"/>
<proteinExistence type="inferred from homology"/>
<evidence type="ECO:0000256" key="2">
    <source>
        <dbReference type="PROSITE-ProRule" id="PRU01240"/>
    </source>
</evidence>
<dbReference type="Gene3D" id="3.40.50.200">
    <property type="entry name" value="Peptidase S8/S53 domain"/>
    <property type="match status" value="1"/>
</dbReference>
<dbReference type="InterPro" id="IPR008979">
    <property type="entry name" value="Galactose-bd-like_sf"/>
</dbReference>
<dbReference type="Pfam" id="PF18962">
    <property type="entry name" value="Por_Secre_tail"/>
    <property type="match status" value="1"/>
</dbReference>
<reference evidence="5 6" key="1">
    <citation type="submission" date="2023-08" db="EMBL/GenBank/DDBJ databases">
        <title>Comparative genomics and taxonomic characterization of three novel marine species of genus Marivirga.</title>
        <authorList>
            <person name="Muhammad N."/>
            <person name="Kim S.-G."/>
        </authorList>
    </citation>
    <scope>NUCLEOTIDE SEQUENCE [LARGE SCALE GENOMIC DNA]</scope>
    <source>
        <strain evidence="5 6">BDSF4-3</strain>
    </source>
</reference>
<dbReference type="EMBL" id="CP129971">
    <property type="protein sequence ID" value="WMN10974.1"/>
    <property type="molecule type" value="Genomic_DNA"/>
</dbReference>
<name>A0AA51N9K1_9BACT</name>
<dbReference type="GO" id="GO:0006508">
    <property type="term" value="P:proteolysis"/>
    <property type="evidence" value="ECO:0007669"/>
    <property type="project" value="InterPro"/>
</dbReference>
<dbReference type="PANTHER" id="PTHR43399:SF4">
    <property type="entry name" value="CELL WALL-ASSOCIATED PROTEASE"/>
    <property type="match status" value="1"/>
</dbReference>
<evidence type="ECO:0000256" key="1">
    <source>
        <dbReference type="ARBA" id="ARBA00011073"/>
    </source>
</evidence>
<evidence type="ECO:0000259" key="4">
    <source>
        <dbReference type="Pfam" id="PF18962"/>
    </source>
</evidence>
<gene>
    <name evidence="5" type="ORF">QYS49_36680</name>
</gene>